<evidence type="ECO:0000256" key="1">
    <source>
        <dbReference type="SAM" id="MobiDB-lite"/>
    </source>
</evidence>
<dbReference type="EMBL" id="AP014685">
    <property type="protein sequence ID" value="BAR59923.1"/>
    <property type="molecule type" value="Genomic_DNA"/>
</dbReference>
<feature type="compositionally biased region" description="Low complexity" evidence="1">
    <location>
        <begin position="25"/>
        <end position="60"/>
    </location>
</feature>
<feature type="chain" id="PRO_5002418730" evidence="2">
    <location>
        <begin position="22"/>
        <end position="85"/>
    </location>
</feature>
<evidence type="ECO:0000313" key="4">
    <source>
        <dbReference type="Proteomes" id="UP000063308"/>
    </source>
</evidence>
<dbReference type="Proteomes" id="UP000063308">
    <property type="component" value="Chromosome"/>
</dbReference>
<evidence type="ECO:0000256" key="2">
    <source>
        <dbReference type="SAM" id="SignalP"/>
    </source>
</evidence>
<feature type="region of interest" description="Disordered" evidence="1">
    <location>
        <begin position="22"/>
        <end position="60"/>
    </location>
</feature>
<accession>A0A0E4BTN1</accession>
<name>A0A0E4BTN1_9BRAD</name>
<sequence>MSKRHAVMIAMGLFASASALAQTETTGQAGSSPAASGGTVPAAANPAHAAAPKTAASTSAPAGHFKFLRVWSVKFLHPRGRTRDC</sequence>
<reference evidence="3 4" key="1">
    <citation type="submission" date="2014-11" db="EMBL/GenBank/DDBJ databases">
        <title>Symbiosis island explosion on the genome of extra-slow-growing strains of soybean bradyrhizobia with massive insertion sequences.</title>
        <authorList>
            <person name="Iida T."/>
            <person name="Minamisawa K."/>
        </authorList>
    </citation>
    <scope>NUCLEOTIDE SEQUENCE [LARGE SCALE GENOMIC DNA]</scope>
    <source>
        <strain evidence="3 4">NK6</strain>
    </source>
</reference>
<protein>
    <submittedName>
        <fullName evidence="3">Uncharacterized protein</fullName>
    </submittedName>
</protein>
<organism evidence="3 4">
    <name type="scientific">Bradyrhizobium diazoefficiens</name>
    <dbReference type="NCBI Taxonomy" id="1355477"/>
    <lineage>
        <taxon>Bacteria</taxon>
        <taxon>Pseudomonadati</taxon>
        <taxon>Pseudomonadota</taxon>
        <taxon>Alphaproteobacteria</taxon>
        <taxon>Hyphomicrobiales</taxon>
        <taxon>Nitrobacteraceae</taxon>
        <taxon>Bradyrhizobium</taxon>
    </lineage>
</organism>
<feature type="signal peptide" evidence="2">
    <location>
        <begin position="1"/>
        <end position="21"/>
    </location>
</feature>
<keyword evidence="2" id="KW-0732">Signal</keyword>
<gene>
    <name evidence="3" type="ORF">NK6_6772</name>
</gene>
<dbReference type="AlphaFoldDB" id="A0A0E4BTN1"/>
<evidence type="ECO:0000313" key="3">
    <source>
        <dbReference type="EMBL" id="BAR59923.1"/>
    </source>
</evidence>
<proteinExistence type="predicted"/>